<dbReference type="Proteomes" id="UP000752292">
    <property type="component" value="Unassembled WGS sequence"/>
</dbReference>
<accession>A0A933E7C9</accession>
<dbReference type="GO" id="GO:0006261">
    <property type="term" value="P:DNA-templated DNA replication"/>
    <property type="evidence" value="ECO:0007669"/>
    <property type="project" value="TreeGrafter"/>
</dbReference>
<dbReference type="InterPro" id="IPR012763">
    <property type="entry name" value="DNA_pol_III_sug/sutau_N"/>
</dbReference>
<dbReference type="InterPro" id="IPR045085">
    <property type="entry name" value="HLD_clamp_pol_III_gamma_tau"/>
</dbReference>
<dbReference type="EMBL" id="JACQRX010000110">
    <property type="protein sequence ID" value="MBI4251302.1"/>
    <property type="molecule type" value="Genomic_DNA"/>
</dbReference>
<keyword evidence="2" id="KW-0479">Metal-binding</keyword>
<keyword evidence="6 8" id="KW-0239">DNA-directed DNA polymerase</keyword>
<evidence type="ECO:0000256" key="7">
    <source>
        <dbReference type="ARBA" id="ARBA00049244"/>
    </source>
</evidence>
<comment type="caution">
    <text evidence="11">The sequence shown here is derived from an EMBL/GenBank/DDBJ whole genome shotgun (WGS) entry which is preliminary data.</text>
</comment>
<evidence type="ECO:0000256" key="5">
    <source>
        <dbReference type="ARBA" id="ARBA00022840"/>
    </source>
</evidence>
<dbReference type="CDD" id="cd18137">
    <property type="entry name" value="HLD_clamp_pol_III_gamma_tau"/>
    <property type="match status" value="1"/>
</dbReference>
<dbReference type="FunFam" id="3.40.50.300:FF:000014">
    <property type="entry name" value="DNA polymerase III subunit gamma/tau"/>
    <property type="match status" value="1"/>
</dbReference>
<name>A0A933E7C9_UNCTE</name>
<keyword evidence="4" id="KW-0862">Zinc</keyword>
<dbReference type="Gene3D" id="3.40.50.300">
    <property type="entry name" value="P-loop containing nucleotide triphosphate hydrolases"/>
    <property type="match status" value="1"/>
</dbReference>
<evidence type="ECO:0000256" key="6">
    <source>
        <dbReference type="ARBA" id="ARBA00022932"/>
    </source>
</evidence>
<dbReference type="SUPFAM" id="SSF52540">
    <property type="entry name" value="P-loop containing nucleoside triphosphate hydrolases"/>
    <property type="match status" value="1"/>
</dbReference>
<dbReference type="InterPro" id="IPR027417">
    <property type="entry name" value="P-loop_NTPase"/>
</dbReference>
<evidence type="ECO:0000256" key="4">
    <source>
        <dbReference type="ARBA" id="ARBA00022833"/>
    </source>
</evidence>
<reference evidence="11" key="1">
    <citation type="submission" date="2020-07" db="EMBL/GenBank/DDBJ databases">
        <title>Huge and variable diversity of episymbiotic CPR bacteria and DPANN archaea in groundwater ecosystems.</title>
        <authorList>
            <person name="He C.Y."/>
            <person name="Keren R."/>
            <person name="Whittaker M."/>
            <person name="Farag I.F."/>
            <person name="Doudna J."/>
            <person name="Cate J.H.D."/>
            <person name="Banfield J.F."/>
        </authorList>
    </citation>
    <scope>NUCLEOTIDE SEQUENCE</scope>
    <source>
        <strain evidence="11">NC_groundwater_1370_Ag_S-0.2um_69_93</strain>
    </source>
</reference>
<dbReference type="GO" id="GO:0009360">
    <property type="term" value="C:DNA polymerase III complex"/>
    <property type="evidence" value="ECO:0007669"/>
    <property type="project" value="InterPro"/>
</dbReference>
<dbReference type="GO" id="GO:0005524">
    <property type="term" value="F:ATP binding"/>
    <property type="evidence" value="ECO:0007669"/>
    <property type="project" value="UniProtKB-KW"/>
</dbReference>
<dbReference type="FunFam" id="1.10.8.60:FF:000013">
    <property type="entry name" value="DNA polymerase III subunit gamma/tau"/>
    <property type="match status" value="1"/>
</dbReference>
<dbReference type="SMART" id="SM00382">
    <property type="entry name" value="AAA"/>
    <property type="match status" value="1"/>
</dbReference>
<feature type="domain" description="AAA+ ATPase" evidence="10">
    <location>
        <begin position="37"/>
        <end position="199"/>
    </location>
</feature>
<dbReference type="PANTHER" id="PTHR11669">
    <property type="entry name" value="REPLICATION FACTOR C / DNA POLYMERASE III GAMMA-TAU SUBUNIT"/>
    <property type="match status" value="1"/>
</dbReference>
<dbReference type="GO" id="GO:0046872">
    <property type="term" value="F:metal ion binding"/>
    <property type="evidence" value="ECO:0007669"/>
    <property type="project" value="UniProtKB-KW"/>
</dbReference>
<protein>
    <recommendedName>
        <fullName evidence="8">DNA polymerase III subunit gamma/tau</fullName>
        <ecNumber evidence="8">2.7.7.7</ecNumber>
    </recommendedName>
</protein>
<comment type="catalytic activity">
    <reaction evidence="7 8">
        <text>DNA(n) + a 2'-deoxyribonucleoside 5'-triphosphate = DNA(n+1) + diphosphate</text>
        <dbReference type="Rhea" id="RHEA:22508"/>
        <dbReference type="Rhea" id="RHEA-COMP:17339"/>
        <dbReference type="Rhea" id="RHEA-COMP:17340"/>
        <dbReference type="ChEBI" id="CHEBI:33019"/>
        <dbReference type="ChEBI" id="CHEBI:61560"/>
        <dbReference type="ChEBI" id="CHEBI:173112"/>
        <dbReference type="EC" id="2.7.7.7"/>
    </reaction>
</comment>
<dbReference type="InterPro" id="IPR050238">
    <property type="entry name" value="DNA_Rep/Repair_Clamp_Loader"/>
</dbReference>
<comment type="subunit">
    <text evidence="8">DNA polymerase III contains a core (composed of alpha, epsilon and theta chains) that associates with a tau subunit. This core dimerizes to form the POLIII' complex. PolIII' associates with the gamma complex (composed of gamma, delta, delta', psi and chi chains) and with the beta chain to form the complete DNA polymerase III complex.</text>
</comment>
<gene>
    <name evidence="8 11" type="primary">dnaX</name>
    <name evidence="11" type="ORF">HY618_02495</name>
</gene>
<dbReference type="CDD" id="cd00009">
    <property type="entry name" value="AAA"/>
    <property type="match status" value="1"/>
</dbReference>
<dbReference type="PANTHER" id="PTHR11669:SF0">
    <property type="entry name" value="PROTEIN STICHEL-LIKE 2"/>
    <property type="match status" value="1"/>
</dbReference>
<dbReference type="AlphaFoldDB" id="A0A933E7C9"/>
<feature type="compositionally biased region" description="Low complexity" evidence="9">
    <location>
        <begin position="393"/>
        <end position="404"/>
    </location>
</feature>
<keyword evidence="8 11" id="KW-0548">Nucleotidyltransferase</keyword>
<dbReference type="EC" id="2.7.7.7" evidence="8"/>
<proteinExistence type="inferred from homology"/>
<evidence type="ECO:0000256" key="3">
    <source>
        <dbReference type="ARBA" id="ARBA00022741"/>
    </source>
</evidence>
<dbReference type="InterPro" id="IPR003593">
    <property type="entry name" value="AAA+_ATPase"/>
</dbReference>
<keyword evidence="5 8" id="KW-0067">ATP-binding</keyword>
<evidence type="ECO:0000256" key="9">
    <source>
        <dbReference type="SAM" id="MobiDB-lite"/>
    </source>
</evidence>
<evidence type="ECO:0000313" key="12">
    <source>
        <dbReference type="Proteomes" id="UP000752292"/>
    </source>
</evidence>
<keyword evidence="3 8" id="KW-0547">Nucleotide-binding</keyword>
<keyword evidence="8" id="KW-0235">DNA replication</keyword>
<evidence type="ECO:0000256" key="8">
    <source>
        <dbReference type="RuleBase" id="RU364063"/>
    </source>
</evidence>
<feature type="region of interest" description="Disordered" evidence="9">
    <location>
        <begin position="369"/>
        <end position="404"/>
    </location>
</feature>
<dbReference type="Pfam" id="PF13177">
    <property type="entry name" value="DNA_pol3_delta2"/>
    <property type="match status" value="1"/>
</dbReference>
<evidence type="ECO:0000259" key="10">
    <source>
        <dbReference type="SMART" id="SM00382"/>
    </source>
</evidence>
<dbReference type="GO" id="GO:0003887">
    <property type="term" value="F:DNA-directed DNA polymerase activity"/>
    <property type="evidence" value="ECO:0007669"/>
    <property type="project" value="UniProtKB-KW"/>
</dbReference>
<dbReference type="Pfam" id="PF22608">
    <property type="entry name" value="DNAX_ATPase_lid"/>
    <property type="match status" value="1"/>
</dbReference>
<evidence type="ECO:0000256" key="2">
    <source>
        <dbReference type="ARBA" id="ARBA00022723"/>
    </source>
</evidence>
<dbReference type="Gene3D" id="1.10.8.60">
    <property type="match status" value="1"/>
</dbReference>
<evidence type="ECO:0000256" key="1">
    <source>
        <dbReference type="ARBA" id="ARBA00006360"/>
    </source>
</evidence>
<comment type="similarity">
    <text evidence="1 8">Belongs to the DnaX/STICHEL family.</text>
</comment>
<organism evidence="11 12">
    <name type="scientific">Tectimicrobiota bacterium</name>
    <dbReference type="NCBI Taxonomy" id="2528274"/>
    <lineage>
        <taxon>Bacteria</taxon>
        <taxon>Pseudomonadati</taxon>
        <taxon>Nitrospinota/Tectimicrobiota group</taxon>
        <taxon>Candidatus Tectimicrobiota</taxon>
    </lineage>
</organism>
<dbReference type="NCBIfam" id="TIGR02397">
    <property type="entry name" value="dnaX_nterm"/>
    <property type="match status" value="1"/>
</dbReference>
<keyword evidence="8 11" id="KW-0808">Transferase</keyword>
<feature type="non-terminal residue" evidence="11">
    <location>
        <position position="404"/>
    </location>
</feature>
<comment type="function">
    <text evidence="8">DNA polymerase III is a complex, multichain enzyme responsible for most of the replicative synthesis in bacteria. This DNA polymerase also exhibits 3' to 5' exonuclease activity.</text>
</comment>
<sequence length="404" mass="42418">MAFIGSARKWRPQRFEELIGQDHIRRTLSNGLAAGRVAAAYLFSGTRGVGKTTTARILAKALNCESSDKPVPEPCGACASCGEIARGAHPDILEIDGATYTGVDNVRELQEKLQFRPLRGRYKVIIIDEVHQISRAAFNALLKTLEEPPGHVLFALATTEPQRVPETVRSRCQRFDFRPIPEALVVERLRGIAAAEKIGASDEALRMIARAAGGGMRDAISLLDQAATLGGGAATPDSVAEATGAVPEALAARVAEAVEARDLAGALEALAAVEAAGHDLASLGAALLDRLRGHLRRAAAGDETPLAGRRLLESIDLLVAALDRARRTPHPAALWEAAVGRLCLLGEEEDGLERLAGRLEAVAARIGAAPAPPAEPAAVRPAEGRRTRTPVGADAAPAARAAEA</sequence>
<evidence type="ECO:0000313" key="11">
    <source>
        <dbReference type="EMBL" id="MBI4251302.1"/>
    </source>
</evidence>